<keyword evidence="2" id="KW-1185">Reference proteome</keyword>
<gene>
    <name evidence="1" type="ORF">GOODEAATRI_009863</name>
</gene>
<name>A0ABV0PWP2_9TELE</name>
<dbReference type="EMBL" id="JAHRIO010090525">
    <property type="protein sequence ID" value="MEQ2187937.1"/>
    <property type="molecule type" value="Genomic_DNA"/>
</dbReference>
<accession>A0ABV0PWP2</accession>
<reference evidence="1 2" key="1">
    <citation type="submission" date="2021-06" db="EMBL/GenBank/DDBJ databases">
        <authorList>
            <person name="Palmer J.M."/>
        </authorList>
    </citation>
    <scope>NUCLEOTIDE SEQUENCE [LARGE SCALE GENOMIC DNA]</scope>
    <source>
        <strain evidence="1 2">GA_2019</strain>
        <tissue evidence="1">Muscle</tissue>
    </source>
</reference>
<dbReference type="Proteomes" id="UP001476798">
    <property type="component" value="Unassembled WGS sequence"/>
</dbReference>
<evidence type="ECO:0000313" key="1">
    <source>
        <dbReference type="EMBL" id="MEQ2187937.1"/>
    </source>
</evidence>
<protein>
    <submittedName>
        <fullName evidence="1">Uncharacterized protein</fullName>
    </submittedName>
</protein>
<evidence type="ECO:0000313" key="2">
    <source>
        <dbReference type="Proteomes" id="UP001476798"/>
    </source>
</evidence>
<proteinExistence type="predicted"/>
<sequence>MLDHLLKFTVHRTASDPERPSSYFRLLISTMIYFLNPGAIFDLIARSPASSNKLFNLFKSPGDFLQVDQKYT</sequence>
<comment type="caution">
    <text evidence="1">The sequence shown here is derived from an EMBL/GenBank/DDBJ whole genome shotgun (WGS) entry which is preliminary data.</text>
</comment>
<organism evidence="1 2">
    <name type="scientific">Goodea atripinnis</name>
    <dbReference type="NCBI Taxonomy" id="208336"/>
    <lineage>
        <taxon>Eukaryota</taxon>
        <taxon>Metazoa</taxon>
        <taxon>Chordata</taxon>
        <taxon>Craniata</taxon>
        <taxon>Vertebrata</taxon>
        <taxon>Euteleostomi</taxon>
        <taxon>Actinopterygii</taxon>
        <taxon>Neopterygii</taxon>
        <taxon>Teleostei</taxon>
        <taxon>Neoteleostei</taxon>
        <taxon>Acanthomorphata</taxon>
        <taxon>Ovalentaria</taxon>
        <taxon>Atherinomorphae</taxon>
        <taxon>Cyprinodontiformes</taxon>
        <taxon>Goodeidae</taxon>
        <taxon>Goodea</taxon>
    </lineage>
</organism>